<evidence type="ECO:0000256" key="3">
    <source>
        <dbReference type="ARBA" id="ARBA00023163"/>
    </source>
</evidence>
<dbReference type="Pfam" id="PF13411">
    <property type="entry name" value="MerR_1"/>
    <property type="match status" value="1"/>
</dbReference>
<dbReference type="GO" id="GO:0003677">
    <property type="term" value="F:DNA binding"/>
    <property type="evidence" value="ECO:0007669"/>
    <property type="project" value="UniProtKB-KW"/>
</dbReference>
<dbReference type="InterPro" id="IPR047057">
    <property type="entry name" value="MerR_fam"/>
</dbReference>
<dbReference type="Gene3D" id="1.10.1660.10">
    <property type="match status" value="1"/>
</dbReference>
<dbReference type="EMBL" id="CP061081">
    <property type="protein sequence ID" value="QNT06923.1"/>
    <property type="molecule type" value="Genomic_DNA"/>
</dbReference>
<protein>
    <submittedName>
        <fullName evidence="5">MerR family transcriptional regulator</fullName>
    </submittedName>
</protein>
<keyword evidence="2" id="KW-0238">DNA-binding</keyword>
<dbReference type="InterPro" id="IPR009061">
    <property type="entry name" value="DNA-bd_dom_put_sf"/>
</dbReference>
<feature type="domain" description="HTH merR-type" evidence="4">
    <location>
        <begin position="39"/>
        <end position="108"/>
    </location>
</feature>
<evidence type="ECO:0000313" key="5">
    <source>
        <dbReference type="EMBL" id="QNT06923.1"/>
    </source>
</evidence>
<dbReference type="KEGG" id="mard:IBG28_04585"/>
<keyword evidence="6" id="KW-1185">Reference proteome</keyword>
<accession>A0A7H1J8V7</accession>
<dbReference type="SMART" id="SM00422">
    <property type="entry name" value="HTH_MERR"/>
    <property type="match status" value="1"/>
</dbReference>
<name>A0A7H1J8V7_9GAMM</name>
<dbReference type="InterPro" id="IPR000551">
    <property type="entry name" value="MerR-type_HTH_dom"/>
</dbReference>
<dbReference type="CDD" id="cd01104">
    <property type="entry name" value="HTH_MlrA-CarA"/>
    <property type="match status" value="1"/>
</dbReference>
<sequence length="321" mass="36237">MSDDLLEKCMSRSNQAVKTHGEASQEVLDESALSSDSGYFPIRDLSLKTGVNSVTLRAWERRYGLLKPKRTAKGHRLYDQTDVLRVEGILRWVQQGVAVSKVRALLEQGATFDGVLPSSEWLEWQESLIHAAKMFQADKIEQMYQQIFSQYPAEIAIRDWLLPSFEQLGKGAFLAFSESVILSCLMTRQSHFNVQKKSLPKVLITGLSSQRILWCYMSAAILLDKGVSCRVVPNIQHSQDWSSLVEAINPKSVLVFCENEFANKVTDFMQQIQQWRRPVGVISPSFWLATREAAVPEVAQVSVYSELLEGVVDFLSKVSKS</sequence>
<reference evidence="5 6" key="1">
    <citation type="submission" date="2020-09" db="EMBL/GenBank/DDBJ databases">
        <title>Complete genome sequence of an Arctic sea ice bacterium Marinomonas arctica BSI20414.</title>
        <authorList>
            <person name="Liao L."/>
            <person name="Chen B."/>
        </authorList>
    </citation>
    <scope>NUCLEOTIDE SEQUENCE [LARGE SCALE GENOMIC DNA]</scope>
    <source>
        <strain evidence="5 6">BSI20414</strain>
    </source>
</reference>
<dbReference type="PANTHER" id="PTHR30204:SF67">
    <property type="entry name" value="HTH-TYPE TRANSCRIPTIONAL REGULATOR MLRA-RELATED"/>
    <property type="match status" value="1"/>
</dbReference>
<proteinExistence type="predicted"/>
<organism evidence="5 6">
    <name type="scientific">Marinomonas arctica</name>
    <dbReference type="NCBI Taxonomy" id="383750"/>
    <lineage>
        <taxon>Bacteria</taxon>
        <taxon>Pseudomonadati</taxon>
        <taxon>Pseudomonadota</taxon>
        <taxon>Gammaproteobacteria</taxon>
        <taxon>Oceanospirillales</taxon>
        <taxon>Oceanospirillaceae</taxon>
        <taxon>Marinomonas</taxon>
    </lineage>
</organism>
<dbReference type="PANTHER" id="PTHR30204">
    <property type="entry name" value="REDOX-CYCLING DRUG-SENSING TRANSCRIPTIONAL ACTIVATOR SOXR"/>
    <property type="match status" value="1"/>
</dbReference>
<gene>
    <name evidence="5" type="ORF">IBG28_04585</name>
</gene>
<dbReference type="GO" id="GO:0003700">
    <property type="term" value="F:DNA-binding transcription factor activity"/>
    <property type="evidence" value="ECO:0007669"/>
    <property type="project" value="InterPro"/>
</dbReference>
<dbReference type="OrthoDB" id="9800334at2"/>
<dbReference type="PROSITE" id="PS50937">
    <property type="entry name" value="HTH_MERR_2"/>
    <property type="match status" value="1"/>
</dbReference>
<keyword evidence="3" id="KW-0804">Transcription</keyword>
<evidence type="ECO:0000256" key="2">
    <source>
        <dbReference type="ARBA" id="ARBA00023125"/>
    </source>
</evidence>
<dbReference type="AlphaFoldDB" id="A0A7H1J8V7"/>
<evidence type="ECO:0000256" key="1">
    <source>
        <dbReference type="ARBA" id="ARBA00023015"/>
    </source>
</evidence>
<dbReference type="SUPFAM" id="SSF46955">
    <property type="entry name" value="Putative DNA-binding domain"/>
    <property type="match status" value="1"/>
</dbReference>
<evidence type="ECO:0000313" key="6">
    <source>
        <dbReference type="Proteomes" id="UP000516370"/>
    </source>
</evidence>
<dbReference type="Proteomes" id="UP000516370">
    <property type="component" value="Chromosome"/>
</dbReference>
<evidence type="ECO:0000259" key="4">
    <source>
        <dbReference type="PROSITE" id="PS50937"/>
    </source>
</evidence>
<keyword evidence="1" id="KW-0805">Transcription regulation</keyword>